<evidence type="ECO:0000256" key="6">
    <source>
        <dbReference type="ARBA" id="ARBA00022967"/>
    </source>
</evidence>
<accession>A0ABQ4UX15</accession>
<feature type="domain" description="ABC transporter" evidence="8">
    <location>
        <begin position="3"/>
        <end position="213"/>
    </location>
</feature>
<dbReference type="RefSeq" id="WP_137828847.1">
    <property type="nucleotide sequence ID" value="NZ_BPRE01000007.1"/>
</dbReference>
<dbReference type="InterPro" id="IPR027417">
    <property type="entry name" value="P-loop_NTPase"/>
</dbReference>
<keyword evidence="5 9" id="KW-0067">ATP-binding</keyword>
<keyword evidence="7" id="KW-0472">Membrane</keyword>
<reference evidence="9" key="1">
    <citation type="journal article" date="2021" name="Front. Microbiol.">
        <title>Comprehensive Comparative Genomics and Phenotyping of Methylobacterium Species.</title>
        <authorList>
            <person name="Alessa O."/>
            <person name="Ogura Y."/>
            <person name="Fujitani Y."/>
            <person name="Takami H."/>
            <person name="Hayashi T."/>
            <person name="Sahin N."/>
            <person name="Tani A."/>
        </authorList>
    </citation>
    <scope>NUCLEOTIDE SEQUENCE</scope>
    <source>
        <strain evidence="9">DSM 14458</strain>
    </source>
</reference>
<dbReference type="SMART" id="SM00382">
    <property type="entry name" value="AAA"/>
    <property type="match status" value="1"/>
</dbReference>
<keyword evidence="3" id="KW-0547">Nucleotide-binding</keyword>
<keyword evidence="4" id="KW-0201">Cytochrome c-type biogenesis</keyword>
<dbReference type="InterPro" id="IPR005895">
    <property type="entry name" value="ABC_transptr_haem_export_CcmA"/>
</dbReference>
<reference evidence="9" key="2">
    <citation type="submission" date="2021-08" db="EMBL/GenBank/DDBJ databases">
        <authorList>
            <person name="Tani A."/>
            <person name="Ola A."/>
            <person name="Ogura Y."/>
            <person name="Katsura K."/>
            <person name="Hayashi T."/>
        </authorList>
    </citation>
    <scope>NUCLEOTIDE SEQUENCE</scope>
    <source>
        <strain evidence="9">DSM 14458</strain>
    </source>
</reference>
<dbReference type="Gene3D" id="3.40.50.300">
    <property type="entry name" value="P-loop containing nucleotide triphosphate hydrolases"/>
    <property type="match status" value="1"/>
</dbReference>
<dbReference type="InterPro" id="IPR017871">
    <property type="entry name" value="ABC_transporter-like_CS"/>
</dbReference>
<protein>
    <submittedName>
        <fullName evidence="9">Cytochrome c biogenesis ATP-binding export protein CcmA</fullName>
    </submittedName>
</protein>
<name>A0ABQ4UX15_9HYPH</name>
<comment type="similarity">
    <text evidence="1">Belongs to the ABC transporter superfamily.</text>
</comment>
<evidence type="ECO:0000256" key="2">
    <source>
        <dbReference type="ARBA" id="ARBA00022448"/>
    </source>
</evidence>
<evidence type="ECO:0000256" key="3">
    <source>
        <dbReference type="ARBA" id="ARBA00022741"/>
    </source>
</evidence>
<keyword evidence="2" id="KW-0813">Transport</keyword>
<dbReference type="PROSITE" id="PS50893">
    <property type="entry name" value="ABC_TRANSPORTER_2"/>
    <property type="match status" value="1"/>
</dbReference>
<evidence type="ECO:0000256" key="1">
    <source>
        <dbReference type="ARBA" id="ARBA00005417"/>
    </source>
</evidence>
<evidence type="ECO:0000259" key="8">
    <source>
        <dbReference type="PROSITE" id="PS50893"/>
    </source>
</evidence>
<dbReference type="InterPro" id="IPR003593">
    <property type="entry name" value="AAA+_ATPase"/>
</dbReference>
<keyword evidence="10" id="KW-1185">Reference proteome</keyword>
<proteinExistence type="inferred from homology"/>
<dbReference type="GO" id="GO:0005524">
    <property type="term" value="F:ATP binding"/>
    <property type="evidence" value="ECO:0007669"/>
    <property type="project" value="UniProtKB-KW"/>
</dbReference>
<sequence>MRLIVENLACRRSGRRIFSGLSFTLGPGEALMITGRNGAGKSSLLAMLSGRLKPDAGTIRGEDIGDAGLPECLHVVGHRDGLKSALTAQENLDFARDLLGDAQLTPGEALAAMGLPHVARLPVGYLSAGQRRRVALARLLVCRRPLWLLDEPTAALDLASQDVLAAMMGRHRAEGGLVVAATHQALGLEDARELRIGPATAEQVLDERIEESWA</sequence>
<dbReference type="SUPFAM" id="SSF52540">
    <property type="entry name" value="P-loop containing nucleoside triphosphate hydrolases"/>
    <property type="match status" value="1"/>
</dbReference>
<dbReference type="PANTHER" id="PTHR43499:SF1">
    <property type="entry name" value="ABC TRANSPORTER I FAMILY MEMBER 1"/>
    <property type="match status" value="1"/>
</dbReference>
<evidence type="ECO:0000313" key="9">
    <source>
        <dbReference type="EMBL" id="GJE75954.1"/>
    </source>
</evidence>
<evidence type="ECO:0000256" key="4">
    <source>
        <dbReference type="ARBA" id="ARBA00022748"/>
    </source>
</evidence>
<evidence type="ECO:0000256" key="7">
    <source>
        <dbReference type="ARBA" id="ARBA00023136"/>
    </source>
</evidence>
<keyword evidence="6" id="KW-1278">Translocase</keyword>
<dbReference type="PANTHER" id="PTHR43499">
    <property type="entry name" value="ABC TRANSPORTER I FAMILY MEMBER 1"/>
    <property type="match status" value="1"/>
</dbReference>
<dbReference type="NCBIfam" id="TIGR01189">
    <property type="entry name" value="ccmA"/>
    <property type="match status" value="1"/>
</dbReference>
<comment type="caution">
    <text evidence="9">The sequence shown here is derived from an EMBL/GenBank/DDBJ whole genome shotgun (WGS) entry which is preliminary data.</text>
</comment>
<evidence type="ECO:0000313" key="10">
    <source>
        <dbReference type="Proteomes" id="UP001055093"/>
    </source>
</evidence>
<dbReference type="Pfam" id="PF00005">
    <property type="entry name" value="ABC_tran"/>
    <property type="match status" value="1"/>
</dbReference>
<organism evidence="9 10">
    <name type="scientific">Methylorubrum suomiense</name>
    <dbReference type="NCBI Taxonomy" id="144191"/>
    <lineage>
        <taxon>Bacteria</taxon>
        <taxon>Pseudomonadati</taxon>
        <taxon>Pseudomonadota</taxon>
        <taxon>Alphaproteobacteria</taxon>
        <taxon>Hyphomicrobiales</taxon>
        <taxon>Methylobacteriaceae</taxon>
        <taxon>Methylorubrum</taxon>
    </lineage>
</organism>
<gene>
    <name evidence="9" type="primary">ccmA</name>
    <name evidence="9" type="ORF">BGCPKDLD_2543</name>
</gene>
<dbReference type="Proteomes" id="UP001055093">
    <property type="component" value="Unassembled WGS sequence"/>
</dbReference>
<evidence type="ECO:0000256" key="5">
    <source>
        <dbReference type="ARBA" id="ARBA00022840"/>
    </source>
</evidence>
<dbReference type="InterPro" id="IPR003439">
    <property type="entry name" value="ABC_transporter-like_ATP-bd"/>
</dbReference>
<dbReference type="EMBL" id="BPRE01000007">
    <property type="protein sequence ID" value="GJE75954.1"/>
    <property type="molecule type" value="Genomic_DNA"/>
</dbReference>
<dbReference type="PROSITE" id="PS00211">
    <property type="entry name" value="ABC_TRANSPORTER_1"/>
    <property type="match status" value="1"/>
</dbReference>